<accession>A0A516R1M6</accession>
<protein>
    <submittedName>
        <fullName evidence="4">AMP-binding protein</fullName>
    </submittedName>
</protein>
<evidence type="ECO:0000256" key="2">
    <source>
        <dbReference type="ARBA" id="ARBA00022553"/>
    </source>
</evidence>
<dbReference type="GO" id="GO:0031177">
    <property type="term" value="F:phosphopantetheine binding"/>
    <property type="evidence" value="ECO:0007669"/>
    <property type="project" value="TreeGrafter"/>
</dbReference>
<dbReference type="GO" id="GO:0009239">
    <property type="term" value="P:enterobactin biosynthetic process"/>
    <property type="evidence" value="ECO:0007669"/>
    <property type="project" value="TreeGrafter"/>
</dbReference>
<keyword evidence="1" id="KW-0596">Phosphopantetheine</keyword>
<dbReference type="GO" id="GO:0005829">
    <property type="term" value="C:cytosol"/>
    <property type="evidence" value="ECO:0007669"/>
    <property type="project" value="TreeGrafter"/>
</dbReference>
<dbReference type="GO" id="GO:0043041">
    <property type="term" value="P:amino acid activation for nonribosomal peptide biosynthetic process"/>
    <property type="evidence" value="ECO:0007669"/>
    <property type="project" value="TreeGrafter"/>
</dbReference>
<dbReference type="Proteomes" id="UP000316806">
    <property type="component" value="Chromosome"/>
</dbReference>
<evidence type="ECO:0000313" key="5">
    <source>
        <dbReference type="Proteomes" id="UP000316806"/>
    </source>
</evidence>
<reference evidence="4 5" key="1">
    <citation type="journal article" date="2019" name="J. Ind. Microbiol. Biotechnol.">
        <title>The complete genomic sequence of Streptomyces spectabilis NRRL-2792 and identification of secondary metabolite biosynthetic gene clusters.</title>
        <authorList>
            <person name="Sinha A."/>
            <person name="Phillips-Salemka S."/>
            <person name="Niraula T.A."/>
            <person name="Short K.A."/>
            <person name="Niraula N.P."/>
        </authorList>
    </citation>
    <scope>NUCLEOTIDE SEQUENCE [LARGE SCALE GENOMIC DNA]</scope>
    <source>
        <strain evidence="4 5">NRRL 2792</strain>
    </source>
</reference>
<dbReference type="InterPro" id="IPR042099">
    <property type="entry name" value="ANL_N_sf"/>
</dbReference>
<dbReference type="PANTHER" id="PTHR45527:SF1">
    <property type="entry name" value="FATTY ACID SYNTHASE"/>
    <property type="match status" value="1"/>
</dbReference>
<dbReference type="Pfam" id="PF00501">
    <property type="entry name" value="AMP-binding"/>
    <property type="match status" value="1"/>
</dbReference>
<gene>
    <name evidence="4" type="ORF">FH965_02465</name>
</gene>
<feature type="domain" description="AMP-dependent synthetase/ligase" evidence="3">
    <location>
        <begin position="116"/>
        <end position="295"/>
    </location>
</feature>
<dbReference type="GO" id="GO:0009366">
    <property type="term" value="C:enterobactin synthetase complex"/>
    <property type="evidence" value="ECO:0007669"/>
    <property type="project" value="TreeGrafter"/>
</dbReference>
<proteinExistence type="predicted"/>
<organism evidence="4 5">
    <name type="scientific">Streptomyces spectabilis</name>
    <dbReference type="NCBI Taxonomy" id="68270"/>
    <lineage>
        <taxon>Bacteria</taxon>
        <taxon>Bacillati</taxon>
        <taxon>Actinomycetota</taxon>
        <taxon>Actinomycetes</taxon>
        <taxon>Kitasatosporales</taxon>
        <taxon>Streptomycetaceae</taxon>
        <taxon>Streptomyces</taxon>
    </lineage>
</organism>
<dbReference type="AlphaFoldDB" id="A0A516R1M6"/>
<evidence type="ECO:0000259" key="3">
    <source>
        <dbReference type="Pfam" id="PF00501"/>
    </source>
</evidence>
<dbReference type="PANTHER" id="PTHR45527">
    <property type="entry name" value="NONRIBOSOMAL PEPTIDE SYNTHETASE"/>
    <property type="match status" value="1"/>
</dbReference>
<evidence type="ECO:0000313" key="4">
    <source>
        <dbReference type="EMBL" id="QDQ09564.1"/>
    </source>
</evidence>
<name>A0A516R1M6_STRST</name>
<dbReference type="EMBL" id="CP040916">
    <property type="protein sequence ID" value="QDQ09564.1"/>
    <property type="molecule type" value="Genomic_DNA"/>
</dbReference>
<dbReference type="FunFam" id="2.30.38.10:FF:000001">
    <property type="entry name" value="Non-ribosomal peptide synthetase PvdI"/>
    <property type="match status" value="1"/>
</dbReference>
<dbReference type="Gene3D" id="3.40.50.12780">
    <property type="entry name" value="N-terminal domain of ligase-like"/>
    <property type="match status" value="1"/>
</dbReference>
<dbReference type="GO" id="GO:0047527">
    <property type="term" value="F:2,3-dihydroxybenzoate-serine ligase activity"/>
    <property type="evidence" value="ECO:0007669"/>
    <property type="project" value="TreeGrafter"/>
</dbReference>
<dbReference type="InterPro" id="IPR000873">
    <property type="entry name" value="AMP-dep_synth/lig_dom"/>
</dbReference>
<dbReference type="SUPFAM" id="SSF56801">
    <property type="entry name" value="Acetyl-CoA synthetase-like"/>
    <property type="match status" value="1"/>
</dbReference>
<sequence length="353" mass="37685">MDRAVRFAGDDAQDQTQVVDQGAGRLPVEEVLGVLQVPGDAGRCAVAVEGLGQLPGEIELGDFERQDLGLGAQARQLRRFDGPAWNARRTCTSGPYAADRGGFTTSTTRSKGRSTVAFVRWATASFTEEELARVLFGTSISFDLSVFELFAPLSAGGTVILADNALDLLDADASDGSPGVSLLNIVPSVGRVLGEAGRIPAGVRAINLAGEALRPEIVAQLRLLAPRARINNLYGPTEYTTYATVREVTTAERITIGRALPGTQALVLDDALSPVPVGVVGELYLAGPGLARGYWHRPDMTAEKFLPNPYGPTGSRMYRTGDLVRSLPGGELDFRGRLDQQVKVRGYRVPPRP</sequence>
<keyword evidence="2" id="KW-0597">Phosphoprotein</keyword>
<evidence type="ECO:0000256" key="1">
    <source>
        <dbReference type="ARBA" id="ARBA00022450"/>
    </source>
</evidence>
<dbReference type="RefSeq" id="WP_144001142.1">
    <property type="nucleotide sequence ID" value="NZ_CP040916.1"/>
</dbReference>